<dbReference type="PANTHER" id="PTHR36153">
    <property type="entry name" value="INNER MEMBRANE PROTEIN-RELATED"/>
    <property type="match status" value="1"/>
</dbReference>
<dbReference type="InterPro" id="IPR010623">
    <property type="entry name" value="IcmF_C"/>
</dbReference>
<organism evidence="6 7">
    <name type="scientific">Aureimonas jatrophae</name>
    <dbReference type="NCBI Taxonomy" id="1166073"/>
    <lineage>
        <taxon>Bacteria</taxon>
        <taxon>Pseudomonadati</taxon>
        <taxon>Pseudomonadota</taxon>
        <taxon>Alphaproteobacteria</taxon>
        <taxon>Hyphomicrobiales</taxon>
        <taxon>Aurantimonadaceae</taxon>
        <taxon>Aureimonas</taxon>
    </lineage>
</organism>
<dbReference type="InterPro" id="IPR009612">
    <property type="entry name" value="IcmF-rel"/>
</dbReference>
<dbReference type="InterPro" id="IPR027417">
    <property type="entry name" value="P-loop_NTPase"/>
</dbReference>
<accession>A0A1H0N3W1</accession>
<dbReference type="RefSeq" id="WP_090677088.1">
    <property type="nucleotide sequence ID" value="NZ_FNIT01000017.1"/>
</dbReference>
<feature type="transmembrane region" description="Helical" evidence="2">
    <location>
        <begin position="446"/>
        <end position="467"/>
    </location>
</feature>
<feature type="domain" description="Type VI secretion system IcmF C-terminal" evidence="3">
    <location>
        <begin position="1032"/>
        <end position="1133"/>
    </location>
</feature>
<dbReference type="STRING" id="1166073.SAMN05192530_1179"/>
<evidence type="ECO:0000256" key="2">
    <source>
        <dbReference type="SAM" id="Phobius"/>
    </source>
</evidence>
<dbReference type="Pfam" id="PF14331">
    <property type="entry name" value="IcmF-related_N"/>
    <property type="match status" value="1"/>
</dbReference>
<feature type="domain" description="Type VI secretion system component TssM1 N-terminal" evidence="5">
    <location>
        <begin position="206"/>
        <end position="450"/>
    </location>
</feature>
<keyword evidence="2" id="KW-0472">Membrane</keyword>
<gene>
    <name evidence="6" type="ORF">SAMN05192530_1179</name>
</gene>
<reference evidence="6 7" key="1">
    <citation type="submission" date="2016-10" db="EMBL/GenBank/DDBJ databases">
        <authorList>
            <person name="de Groot N.N."/>
        </authorList>
    </citation>
    <scope>NUCLEOTIDE SEQUENCE [LARGE SCALE GENOMIC DNA]</scope>
    <source>
        <strain evidence="7">L7-484,KACC 16230,DSM 25025</strain>
    </source>
</reference>
<feature type="region of interest" description="Disordered" evidence="1">
    <location>
        <begin position="825"/>
        <end position="849"/>
    </location>
</feature>
<proteinExistence type="predicted"/>
<dbReference type="Pfam" id="PF06761">
    <property type="entry name" value="IcmF-related"/>
    <property type="match status" value="1"/>
</dbReference>
<evidence type="ECO:0000259" key="5">
    <source>
        <dbReference type="Pfam" id="PF14331"/>
    </source>
</evidence>
<dbReference type="InterPro" id="IPR025743">
    <property type="entry name" value="TssM1_N"/>
</dbReference>
<evidence type="ECO:0000259" key="4">
    <source>
        <dbReference type="Pfam" id="PF06761"/>
    </source>
</evidence>
<feature type="transmembrane region" description="Helical" evidence="2">
    <location>
        <begin position="21"/>
        <end position="41"/>
    </location>
</feature>
<evidence type="ECO:0000313" key="7">
    <source>
        <dbReference type="Proteomes" id="UP000198793"/>
    </source>
</evidence>
<dbReference type="AlphaFoldDB" id="A0A1H0N3W1"/>
<dbReference type="Proteomes" id="UP000198793">
    <property type="component" value="Unassembled WGS sequence"/>
</dbReference>
<keyword evidence="2" id="KW-0812">Transmembrane</keyword>
<evidence type="ECO:0000256" key="1">
    <source>
        <dbReference type="SAM" id="MobiDB-lite"/>
    </source>
</evidence>
<dbReference type="SUPFAM" id="SSF52540">
    <property type="entry name" value="P-loop containing nucleoside triphosphate hydrolases"/>
    <property type="match status" value="1"/>
</dbReference>
<dbReference type="InterPro" id="IPR017731">
    <property type="entry name" value="TssM1-like"/>
</dbReference>
<evidence type="ECO:0000259" key="3">
    <source>
        <dbReference type="Pfam" id="PF06744"/>
    </source>
</evidence>
<evidence type="ECO:0000313" key="6">
    <source>
        <dbReference type="EMBL" id="SDO87195.1"/>
    </source>
</evidence>
<feature type="domain" description="IcmF-related" evidence="4">
    <location>
        <begin position="504"/>
        <end position="799"/>
    </location>
</feature>
<protein>
    <submittedName>
        <fullName evidence="6">Type VI secretion system protein ImpL</fullName>
    </submittedName>
</protein>
<keyword evidence="2" id="KW-1133">Transmembrane helix</keyword>
<dbReference type="EMBL" id="FNIT01000017">
    <property type="protein sequence ID" value="SDO87195.1"/>
    <property type="molecule type" value="Genomic_DNA"/>
</dbReference>
<dbReference type="NCBIfam" id="TIGR03348">
    <property type="entry name" value="VI_IcmF"/>
    <property type="match status" value="1"/>
</dbReference>
<feature type="transmembrane region" description="Helical" evidence="2">
    <location>
        <begin position="61"/>
        <end position="79"/>
    </location>
</feature>
<dbReference type="PANTHER" id="PTHR36153:SF1">
    <property type="entry name" value="TYPE VI SECRETION SYSTEM COMPONENT TSSM1"/>
    <property type="match status" value="1"/>
</dbReference>
<dbReference type="OrthoDB" id="9758229at2"/>
<sequence>MNPLNLFYTIRAYVDSYAGILGRRFLSLIWVVAIAVVVWFYGPMIGAGTFRPLEPAQNRLILIAALFAAWLVYVAVAYVRGKRADGAMIDAIAEDGAADPGADQRAEVEVLRTRLREAMARLRKVVGRRFGYIYELPWYVMMGAPGSGKTTGLVHSGLKFPLGTGSDGEPVSGVGGTRHCDWWFAEEAIVIDTAGRYTVQSDFGGVDKAGWNGFLQLVRRYRRSQPVNGVLVTLSVPDLLHRDPAVRLEEVRAIRQRLAEMDDVLRARVPVYLLLTKADLLEGFVPFFDALSRTDRDQVWGMTFDLSMSQEPRALPDRFLEEFDLLRERIDALLLERLQQEPDIDQRGQIFRLPAQVSLLREPVHEVLTELVSHSRLVSAPLVRGVYLASGTQDGALSPEAAGARGRSMRRSYFLSRLFHEVIFEEAALVSYDKRLSGRALLLRRAALTVAGLLVAFVLAGWIAAYLNNRSAIAYAATETERFENLAASIPTRDVSDTDFLSVLPALDTIAGANARFASGAPLGFDFGLDQSAKTEGSHRLAYGRALNTLLLPRLMVALQNDLARTDAPVRDTFDALHLYAMLGGIGVLDPADASAEGRRIFARLYPGEGMRDARDRLGEHLDALVARPISSIPADRRLVEDARRRVENQSIAERGYDILKRRAEAQNLAAWTPAGAVGSSGEAAFDRASGASLREGIDGLFTKAGFATAVLPGINAAATRAVDEEWVRGRANPPNTSASATAREILALYYAEFEESWRALASDLRVRPGADLSAMTETARVLAGAPPPLPALSRSLADTAQLALPDGVDAVSLGLDLGTAPDPFAPLRQALSEPAPGAPAPADGEEPPTVVSALQPLIRTLYEQLSRASASSAEVAAIFDTKGQLNEANQALVAEARRLPAPLDNWVGGLAADVDQLAVSTARTQLRAEWQAGGARLCEEAIAGRYPFSRDAQSEVALDDFTRVFGPDGVFETFLRDRLAPFVDTSTQPWRWRGTFGAAGQESEALEQFATARAIREAFFTSGPRPSLSLNVTPVSLSDDASAVILEIGSGRVAYFHGPIQSRSLVWPSPEGAAQSRVIIQPGGWQNALTRTGPWSAMRLFDASRRDPQSDDRFRARFTVDGRSAEFDVQVGSILNPFATDALSGFRCPAGF</sequence>
<name>A0A1H0N3W1_9HYPH</name>
<dbReference type="Pfam" id="PF06744">
    <property type="entry name" value="IcmF_C"/>
    <property type="match status" value="1"/>
</dbReference>
<keyword evidence="7" id="KW-1185">Reference proteome</keyword>
<dbReference type="InterPro" id="IPR053156">
    <property type="entry name" value="T6SS_TssM-like"/>
</dbReference>